<comment type="caution">
    <text evidence="1">The sequence shown here is derived from an EMBL/GenBank/DDBJ whole genome shotgun (WGS) entry which is preliminary data.</text>
</comment>
<protein>
    <submittedName>
        <fullName evidence="1">Uncharacterized protein</fullName>
    </submittedName>
</protein>
<dbReference type="Proteomes" id="UP001549207">
    <property type="component" value="Unassembled WGS sequence"/>
</dbReference>
<gene>
    <name evidence="1" type="ORF">ABIC98_004124</name>
</gene>
<dbReference type="EMBL" id="JBEPNJ010000042">
    <property type="protein sequence ID" value="MET3774446.1"/>
    <property type="molecule type" value="Genomic_DNA"/>
</dbReference>
<evidence type="ECO:0000313" key="2">
    <source>
        <dbReference type="Proteomes" id="UP001549207"/>
    </source>
</evidence>
<keyword evidence="2" id="KW-1185">Reference proteome</keyword>
<organism evidence="1 2">
    <name type="scientific">Arthrobacter nitrophenolicus</name>
    <dbReference type="NCBI Taxonomy" id="683150"/>
    <lineage>
        <taxon>Bacteria</taxon>
        <taxon>Bacillati</taxon>
        <taxon>Actinomycetota</taxon>
        <taxon>Actinomycetes</taxon>
        <taxon>Micrococcales</taxon>
        <taxon>Micrococcaceae</taxon>
        <taxon>Arthrobacter</taxon>
    </lineage>
</organism>
<evidence type="ECO:0000313" key="1">
    <source>
        <dbReference type="EMBL" id="MET3774446.1"/>
    </source>
</evidence>
<proteinExistence type="predicted"/>
<reference evidence="1" key="1">
    <citation type="submission" date="2024-06" db="EMBL/GenBank/DDBJ databases">
        <title>Genomic Encyclopedia of Type Strains, Phase IV (KMG-IV): sequencing the most valuable type-strain genomes for metagenomic binning, comparative biology and taxonomic classification.</title>
        <authorList>
            <person name="Goeker M."/>
        </authorList>
    </citation>
    <scope>NUCLEOTIDE SEQUENCE</scope>
    <source>
        <strain evidence="1">SJCon</strain>
    </source>
</reference>
<accession>A0ACC6TL42</accession>
<sequence length="93" mass="10344">MQVYIDQAAGIVADYQGCLRTEVTGMCGIGPFWQGQKLIMTIWAYALTVGALITSITHLATGRSEWPFYALCVLAGTFMTDWIRKAPIKEARR</sequence>
<name>A0ACC6TL42_9MICC</name>